<dbReference type="InterPro" id="IPR058240">
    <property type="entry name" value="rSAM_sf"/>
</dbReference>
<dbReference type="InterPro" id="IPR051198">
    <property type="entry name" value="BchE-like"/>
</dbReference>
<dbReference type="GO" id="GO:0005829">
    <property type="term" value="C:cytosol"/>
    <property type="evidence" value="ECO:0007669"/>
    <property type="project" value="TreeGrafter"/>
</dbReference>
<comment type="caution">
    <text evidence="7">The sequence shown here is derived from an EMBL/GenBank/DDBJ whole genome shotgun (WGS) entry which is preliminary data.</text>
</comment>
<protein>
    <submittedName>
        <fullName evidence="7">Radical SAM superfamily enzyme YgiQ, UPF0313 family</fullName>
    </submittedName>
</protein>
<dbReference type="InterPro" id="IPR025288">
    <property type="entry name" value="DUF4080"/>
</dbReference>
<evidence type="ECO:0000256" key="2">
    <source>
        <dbReference type="ARBA" id="ARBA00022691"/>
    </source>
</evidence>
<accession>A0A521G2I1</accession>
<keyword evidence="3" id="KW-0479">Metal-binding</keyword>
<dbReference type="GO" id="GO:0051536">
    <property type="term" value="F:iron-sulfur cluster binding"/>
    <property type="evidence" value="ECO:0007669"/>
    <property type="project" value="UniProtKB-KW"/>
</dbReference>
<evidence type="ECO:0000313" key="8">
    <source>
        <dbReference type="Proteomes" id="UP000316238"/>
    </source>
</evidence>
<comment type="cofactor">
    <cofactor evidence="1">
        <name>[4Fe-4S] cluster</name>
        <dbReference type="ChEBI" id="CHEBI:49883"/>
    </cofactor>
</comment>
<evidence type="ECO:0000256" key="4">
    <source>
        <dbReference type="ARBA" id="ARBA00023004"/>
    </source>
</evidence>
<keyword evidence="4" id="KW-0408">Iron</keyword>
<dbReference type="SMART" id="SM00729">
    <property type="entry name" value="Elp3"/>
    <property type="match status" value="1"/>
</dbReference>
<dbReference type="EMBL" id="NQJD01000009">
    <property type="protein sequence ID" value="TAA75237.1"/>
    <property type="molecule type" value="Genomic_DNA"/>
</dbReference>
<dbReference type="InterPro" id="IPR006638">
    <property type="entry name" value="Elp3/MiaA/NifB-like_rSAM"/>
</dbReference>
<dbReference type="Pfam" id="PF04055">
    <property type="entry name" value="Radical_SAM"/>
    <property type="match status" value="1"/>
</dbReference>
<proteinExistence type="predicted"/>
<dbReference type="Gene3D" id="3.80.30.20">
    <property type="entry name" value="tm_1862 like domain"/>
    <property type="match status" value="1"/>
</dbReference>
<evidence type="ECO:0000313" key="7">
    <source>
        <dbReference type="EMBL" id="TAA75237.1"/>
    </source>
</evidence>
<organism evidence="7 8">
    <name type="scientific">Candidatus Electronema aureum</name>
    <dbReference type="NCBI Taxonomy" id="2005002"/>
    <lineage>
        <taxon>Bacteria</taxon>
        <taxon>Pseudomonadati</taxon>
        <taxon>Thermodesulfobacteriota</taxon>
        <taxon>Desulfobulbia</taxon>
        <taxon>Desulfobulbales</taxon>
        <taxon>Desulfobulbaceae</taxon>
        <taxon>Candidatus Electronema</taxon>
    </lineage>
</organism>
<dbReference type="GO" id="GO:0003824">
    <property type="term" value="F:catalytic activity"/>
    <property type="evidence" value="ECO:0007669"/>
    <property type="project" value="InterPro"/>
</dbReference>
<keyword evidence="8" id="KW-1185">Reference proteome</keyword>
<evidence type="ECO:0000256" key="5">
    <source>
        <dbReference type="ARBA" id="ARBA00023014"/>
    </source>
</evidence>
<reference evidence="7" key="1">
    <citation type="submission" date="2017-07" db="EMBL/GenBank/DDBJ databases">
        <title>The cable genome - Insights into the physiology and evolution of filamentous bacteria capable of sulfide oxidation via long distance electron transfer.</title>
        <authorList>
            <person name="Thorup C."/>
            <person name="Bjerg J.T."/>
            <person name="Schreiber L."/>
            <person name="Nielsen L.P."/>
            <person name="Kjeldsen K.U."/>
            <person name="Boesen T."/>
            <person name="Boggild A."/>
            <person name="Meysman F."/>
            <person name="Geelhoed J."/>
            <person name="Schramm A."/>
        </authorList>
    </citation>
    <scope>NUCLEOTIDE SEQUENCE [LARGE SCALE GENOMIC DNA]</scope>
    <source>
        <strain evidence="7">GS</strain>
    </source>
</reference>
<evidence type="ECO:0000259" key="6">
    <source>
        <dbReference type="PROSITE" id="PS51918"/>
    </source>
</evidence>
<dbReference type="InterPro" id="IPR023404">
    <property type="entry name" value="rSAM_horseshoe"/>
</dbReference>
<name>A0A521G2I1_9BACT</name>
<dbReference type="SUPFAM" id="SSF102114">
    <property type="entry name" value="Radical SAM enzymes"/>
    <property type="match status" value="1"/>
</dbReference>
<dbReference type="Proteomes" id="UP000316238">
    <property type="component" value="Unassembled WGS sequence"/>
</dbReference>
<dbReference type="PROSITE" id="PS51918">
    <property type="entry name" value="RADICAL_SAM"/>
    <property type="match status" value="1"/>
</dbReference>
<keyword evidence="2" id="KW-0949">S-adenosyl-L-methionine</keyword>
<dbReference type="PANTHER" id="PTHR43409:SF16">
    <property type="entry name" value="SLR0320 PROTEIN"/>
    <property type="match status" value="1"/>
</dbReference>
<dbReference type="SFLD" id="SFLDG01082">
    <property type="entry name" value="B12-binding_domain_containing"/>
    <property type="match status" value="1"/>
</dbReference>
<dbReference type="GO" id="GO:0046872">
    <property type="term" value="F:metal ion binding"/>
    <property type="evidence" value="ECO:0007669"/>
    <property type="project" value="UniProtKB-KW"/>
</dbReference>
<feature type="domain" description="Radical SAM core" evidence="6">
    <location>
        <begin position="153"/>
        <end position="383"/>
    </location>
</feature>
<gene>
    <name evidence="7" type="ORF">CDV28_10950</name>
</gene>
<dbReference type="InterPro" id="IPR007197">
    <property type="entry name" value="rSAM"/>
</dbReference>
<keyword evidence="5" id="KW-0411">Iron-sulfur</keyword>
<dbReference type="Pfam" id="PF13311">
    <property type="entry name" value="DUF4080"/>
    <property type="match status" value="1"/>
</dbReference>
<dbReference type="PANTHER" id="PTHR43409">
    <property type="entry name" value="ANAEROBIC MAGNESIUM-PROTOPORPHYRIN IX MONOMETHYL ESTER CYCLASE-RELATED"/>
    <property type="match status" value="1"/>
</dbReference>
<evidence type="ECO:0000256" key="1">
    <source>
        <dbReference type="ARBA" id="ARBA00001966"/>
    </source>
</evidence>
<sequence>MLHLISINCRYSHSCLAQFCVRAELERYLPDEQVLLSQFTLNDPYYPTLLRISGQPAKALLFSVYIWNHAYIRRLVVDIAKLLPEMPIILGGPQAQALAGLPMIQCTIFTGEIEGAGEEFFHDLQVGTLKPFYQAEPSRSFPSPYRQKDFHTHLKNRQMYYESSRGCPFTCSYCLSSISKGVRHKPIEQVKEELAGLIAAHPMIIKLVDRTFNDSPERALALWKFLLKEAGNVRFHFEIAPDRFTEELFALLAQVPCDLFQFEIGIQSCNQQTLAAVKRRMNVEHAEANIRRLVAFDSIHIHADLILGLPFETAASFLDSFNRVFRCAPHYIQLGLLKVLPDTEMQARAAEFGLVYCSEPPYEVLATRWLEHGQLSELHEFCECVESFYNSRFFRSLWPYLLQINEEPSGFFQTLLGCCRAHNFFRLAHTQALMNSLLVELAQQREDGPLLLELLRYDWLRCGQRFLPDNLASSSQSELRDRLRRELPQEIEGLFSTRSRTEFLKHSVFLELSEQAMALLVLGKSPAVLAFLPEQSSGVMKFNRAVVVEC</sequence>
<dbReference type="CDD" id="cd01335">
    <property type="entry name" value="Radical_SAM"/>
    <property type="match status" value="1"/>
</dbReference>
<dbReference type="AlphaFoldDB" id="A0A521G2I1"/>
<evidence type="ECO:0000256" key="3">
    <source>
        <dbReference type="ARBA" id="ARBA00022723"/>
    </source>
</evidence>
<dbReference type="SFLD" id="SFLDS00029">
    <property type="entry name" value="Radical_SAM"/>
    <property type="match status" value="1"/>
</dbReference>